<reference evidence="4" key="1">
    <citation type="submission" date="2017-02" db="UniProtKB">
        <authorList>
            <consortium name="WormBaseParasite"/>
        </authorList>
    </citation>
    <scope>IDENTIFICATION</scope>
</reference>
<evidence type="ECO:0000313" key="4">
    <source>
        <dbReference type="WBParaSite" id="HDID_0001100001-mRNA-1"/>
    </source>
</evidence>
<keyword evidence="1" id="KW-1133">Transmembrane helix</keyword>
<proteinExistence type="predicted"/>
<reference evidence="2 3" key="2">
    <citation type="submission" date="2018-11" db="EMBL/GenBank/DDBJ databases">
        <authorList>
            <consortium name="Pathogen Informatics"/>
        </authorList>
    </citation>
    <scope>NUCLEOTIDE SEQUENCE [LARGE SCALE GENOMIC DNA]</scope>
</reference>
<protein>
    <submittedName>
        <fullName evidence="2 4">Uncharacterized protein</fullName>
    </submittedName>
</protein>
<dbReference type="EMBL" id="UYSG01012261">
    <property type="protein sequence ID" value="VDL64538.1"/>
    <property type="molecule type" value="Genomic_DNA"/>
</dbReference>
<evidence type="ECO:0000313" key="2">
    <source>
        <dbReference type="EMBL" id="VDL64538.1"/>
    </source>
</evidence>
<gene>
    <name evidence="2" type="ORF">HDID_LOCUS10997</name>
</gene>
<dbReference type="AlphaFoldDB" id="A0A0R3SZ04"/>
<accession>A0A0R3SZ04</accession>
<evidence type="ECO:0000313" key="3">
    <source>
        <dbReference type="Proteomes" id="UP000274504"/>
    </source>
</evidence>
<keyword evidence="1" id="KW-0472">Membrane</keyword>
<evidence type="ECO:0000256" key="1">
    <source>
        <dbReference type="SAM" id="Phobius"/>
    </source>
</evidence>
<keyword evidence="1" id="KW-0812">Transmembrane</keyword>
<organism evidence="4">
    <name type="scientific">Hymenolepis diminuta</name>
    <name type="common">Rat tapeworm</name>
    <dbReference type="NCBI Taxonomy" id="6216"/>
    <lineage>
        <taxon>Eukaryota</taxon>
        <taxon>Metazoa</taxon>
        <taxon>Spiralia</taxon>
        <taxon>Lophotrochozoa</taxon>
        <taxon>Platyhelminthes</taxon>
        <taxon>Cestoda</taxon>
        <taxon>Eucestoda</taxon>
        <taxon>Cyclophyllidea</taxon>
        <taxon>Hymenolepididae</taxon>
        <taxon>Hymenolepis</taxon>
    </lineage>
</organism>
<feature type="transmembrane region" description="Helical" evidence="1">
    <location>
        <begin position="88"/>
        <end position="107"/>
    </location>
</feature>
<sequence length="108" mass="12126">MVASPTGSIRRLNRYIDPLVSPRVSSASNILPSLSSRLELRRVDVGKLRRNLENPDTSVNPPASTHLIREEVSNAVEKGLMSKRRSEFIAMLVSTVYLIKFLFVICIM</sequence>
<name>A0A0R3SZ04_HYMDI</name>
<dbReference type="STRING" id="6216.A0A0R3SZ04"/>
<dbReference type="Proteomes" id="UP000274504">
    <property type="component" value="Unassembled WGS sequence"/>
</dbReference>
<dbReference type="WBParaSite" id="HDID_0001100001-mRNA-1">
    <property type="protein sequence ID" value="HDID_0001100001-mRNA-1"/>
    <property type="gene ID" value="HDID_0001100001"/>
</dbReference>